<keyword evidence="4" id="KW-1185">Reference proteome</keyword>
<protein>
    <submittedName>
        <fullName evidence="3">Heat stress transcription factor A-5</fullName>
    </submittedName>
</protein>
<dbReference type="Proteomes" id="UP001151760">
    <property type="component" value="Unassembled WGS sequence"/>
</dbReference>
<accession>A0ABQ5EH48</accession>
<feature type="coiled-coil region" evidence="1">
    <location>
        <begin position="150"/>
        <end position="177"/>
    </location>
</feature>
<evidence type="ECO:0000256" key="1">
    <source>
        <dbReference type="SAM" id="Coils"/>
    </source>
</evidence>
<reference evidence="3" key="1">
    <citation type="journal article" date="2022" name="Int. J. Mol. Sci.">
        <title>Draft Genome of Tanacetum Coccineum: Genomic Comparison of Closely Related Tanacetum-Family Plants.</title>
        <authorList>
            <person name="Yamashiro T."/>
            <person name="Shiraishi A."/>
            <person name="Nakayama K."/>
            <person name="Satake H."/>
        </authorList>
    </citation>
    <scope>NUCLEOTIDE SEQUENCE</scope>
</reference>
<proteinExistence type="predicted"/>
<feature type="region of interest" description="Disordered" evidence="2">
    <location>
        <begin position="391"/>
        <end position="419"/>
    </location>
</feature>
<name>A0ABQ5EH48_9ASTR</name>
<evidence type="ECO:0000313" key="4">
    <source>
        <dbReference type="Proteomes" id="UP001151760"/>
    </source>
</evidence>
<feature type="region of interest" description="Disordered" evidence="2">
    <location>
        <begin position="343"/>
        <end position="372"/>
    </location>
</feature>
<feature type="compositionally biased region" description="Polar residues" evidence="2">
    <location>
        <begin position="120"/>
        <end position="143"/>
    </location>
</feature>
<reference evidence="3" key="2">
    <citation type="submission" date="2022-01" db="EMBL/GenBank/DDBJ databases">
        <authorList>
            <person name="Yamashiro T."/>
            <person name="Shiraishi A."/>
            <person name="Satake H."/>
            <person name="Nakayama K."/>
        </authorList>
    </citation>
    <scope>NUCLEOTIDE SEQUENCE</scope>
</reference>
<evidence type="ECO:0000313" key="3">
    <source>
        <dbReference type="EMBL" id="GJT50147.1"/>
    </source>
</evidence>
<keyword evidence="1" id="KW-0175">Coiled coil</keyword>
<feature type="compositionally biased region" description="Low complexity" evidence="2">
    <location>
        <begin position="362"/>
        <end position="372"/>
    </location>
</feature>
<feature type="region of interest" description="Disordered" evidence="2">
    <location>
        <begin position="251"/>
        <end position="274"/>
    </location>
</feature>
<organism evidence="3 4">
    <name type="scientific">Tanacetum coccineum</name>
    <dbReference type="NCBI Taxonomy" id="301880"/>
    <lineage>
        <taxon>Eukaryota</taxon>
        <taxon>Viridiplantae</taxon>
        <taxon>Streptophyta</taxon>
        <taxon>Embryophyta</taxon>
        <taxon>Tracheophyta</taxon>
        <taxon>Spermatophyta</taxon>
        <taxon>Magnoliopsida</taxon>
        <taxon>eudicotyledons</taxon>
        <taxon>Gunneridae</taxon>
        <taxon>Pentapetalae</taxon>
        <taxon>asterids</taxon>
        <taxon>campanulids</taxon>
        <taxon>Asterales</taxon>
        <taxon>Asteraceae</taxon>
        <taxon>Asteroideae</taxon>
        <taxon>Anthemideae</taxon>
        <taxon>Anthemidinae</taxon>
        <taxon>Tanacetum</taxon>
    </lineage>
</organism>
<gene>
    <name evidence="3" type="ORF">Tco_0976304</name>
</gene>
<dbReference type="EMBL" id="BQNB010016296">
    <property type="protein sequence ID" value="GJT50147.1"/>
    <property type="molecule type" value="Genomic_DNA"/>
</dbReference>
<feature type="region of interest" description="Disordered" evidence="2">
    <location>
        <begin position="120"/>
        <end position="148"/>
    </location>
</feature>
<feature type="compositionally biased region" description="Polar residues" evidence="2">
    <location>
        <begin position="400"/>
        <end position="411"/>
    </location>
</feature>
<sequence length="429" mass="47734">MKVSYPRQVLTVVEIDANNSIYLVAYDLVEAETENSWCWFLQFMASTTTVSFRKSMDELKSLNVRAHAWLSKIPRALERPKKKRTKSLCEKDDMVKDGKLSKKGRTVTWVCTSGGVFGNQGQASRSQADGSQSNMVGSQSVGSQPVDPERAAFEEEIDKLTREKTSLEKNLIRYKQQQPASKLLLEDLTQRVNTDNKKRRLPESRVFPDDGVVDNHSPAISSFGNLSHHEFLGKLRLELSPAVSDINFVSNSTHSSNEDCRSPQFRSSDGCTRTTEATPSRLLELSDTCTSFDFNMRSSLTHKTCPTLDTNEETEAHPSCQLNLTLASSVSQINPCQEKDTIPHPFEDIGKPPNENVPSNPKPTNNAAPVAPTAVPNHVDVVFWEQFLTERPGSSDVDDTSSNIKSTTPSNEQDDRRSGHIATLVTCRI</sequence>
<evidence type="ECO:0000256" key="2">
    <source>
        <dbReference type="SAM" id="MobiDB-lite"/>
    </source>
</evidence>
<feature type="compositionally biased region" description="Polar residues" evidence="2">
    <location>
        <begin position="264"/>
        <end position="274"/>
    </location>
</feature>
<comment type="caution">
    <text evidence="3">The sequence shown here is derived from an EMBL/GenBank/DDBJ whole genome shotgun (WGS) entry which is preliminary data.</text>
</comment>